<dbReference type="AlphaFoldDB" id="A0A5J5BYX8"/>
<dbReference type="Gene3D" id="1.10.238.10">
    <property type="entry name" value="EF-hand"/>
    <property type="match status" value="1"/>
</dbReference>
<evidence type="ECO:0000256" key="2">
    <source>
        <dbReference type="ARBA" id="ARBA00022737"/>
    </source>
</evidence>
<dbReference type="EMBL" id="CM018032">
    <property type="protein sequence ID" value="KAA8546481.1"/>
    <property type="molecule type" value="Genomic_DNA"/>
</dbReference>
<dbReference type="SMART" id="SM00054">
    <property type="entry name" value="EFh"/>
    <property type="match status" value="2"/>
</dbReference>
<organism evidence="5 6">
    <name type="scientific">Nyssa sinensis</name>
    <dbReference type="NCBI Taxonomy" id="561372"/>
    <lineage>
        <taxon>Eukaryota</taxon>
        <taxon>Viridiplantae</taxon>
        <taxon>Streptophyta</taxon>
        <taxon>Embryophyta</taxon>
        <taxon>Tracheophyta</taxon>
        <taxon>Spermatophyta</taxon>
        <taxon>Magnoliopsida</taxon>
        <taxon>eudicotyledons</taxon>
        <taxon>Gunneridae</taxon>
        <taxon>Pentapetalae</taxon>
        <taxon>asterids</taxon>
        <taxon>Cornales</taxon>
        <taxon>Nyssaceae</taxon>
        <taxon>Nyssa</taxon>
    </lineage>
</organism>
<dbReference type="PROSITE" id="PS50222">
    <property type="entry name" value="EF_HAND_2"/>
    <property type="match status" value="2"/>
</dbReference>
<name>A0A5J5BYX8_9ASTE</name>
<gene>
    <name evidence="5" type="ORF">F0562_002780</name>
</gene>
<protein>
    <recommendedName>
        <fullName evidence="4">EF-hand domain-containing protein</fullName>
    </recommendedName>
</protein>
<dbReference type="PROSITE" id="PS00018">
    <property type="entry name" value="EF_HAND_1"/>
    <property type="match status" value="2"/>
</dbReference>
<dbReference type="InterPro" id="IPR018247">
    <property type="entry name" value="EF_Hand_1_Ca_BS"/>
</dbReference>
<feature type="domain" description="EF-hand" evidence="4">
    <location>
        <begin position="151"/>
        <end position="186"/>
    </location>
</feature>
<dbReference type="InterPro" id="IPR039647">
    <property type="entry name" value="EF_hand_pair_protein_CML-like"/>
</dbReference>
<proteinExistence type="predicted"/>
<evidence type="ECO:0000259" key="4">
    <source>
        <dbReference type="PROSITE" id="PS50222"/>
    </source>
</evidence>
<dbReference type="GO" id="GO:0005509">
    <property type="term" value="F:calcium ion binding"/>
    <property type="evidence" value="ECO:0007669"/>
    <property type="project" value="InterPro"/>
</dbReference>
<dbReference type="Proteomes" id="UP000325577">
    <property type="component" value="Linkage Group LG1"/>
</dbReference>
<keyword evidence="3" id="KW-0106">Calcium</keyword>
<sequence length="192" mass="21936">MEGIAGFCYRLIRNVVKLVGTQQSISAKHNLNPISEFHNVNVVEVDDLVVRALTAVFGMDTNGRIKKEKACRVAETLGLMHCDFEYDNLSFDGFDDELNVEEVLCGLEEDRLKRMELLEQAFKVFDEDGDGFIEAVELKRVLECLGLDKGWDMTEIEKMVQVVDLNKDGKVDFGEFELMMEGTFLVFKLYEM</sequence>
<evidence type="ECO:0000313" key="6">
    <source>
        <dbReference type="Proteomes" id="UP000325577"/>
    </source>
</evidence>
<keyword evidence="6" id="KW-1185">Reference proteome</keyword>
<dbReference type="Pfam" id="PF13499">
    <property type="entry name" value="EF-hand_7"/>
    <property type="match status" value="1"/>
</dbReference>
<keyword evidence="1" id="KW-0479">Metal-binding</keyword>
<dbReference type="SUPFAM" id="SSF47473">
    <property type="entry name" value="EF-hand"/>
    <property type="match status" value="1"/>
</dbReference>
<accession>A0A5J5BYX8</accession>
<feature type="domain" description="EF-hand" evidence="4">
    <location>
        <begin position="113"/>
        <end position="148"/>
    </location>
</feature>
<keyword evidence="2" id="KW-0677">Repeat</keyword>
<dbReference type="InterPro" id="IPR011992">
    <property type="entry name" value="EF-hand-dom_pair"/>
</dbReference>
<evidence type="ECO:0000256" key="3">
    <source>
        <dbReference type="ARBA" id="ARBA00022837"/>
    </source>
</evidence>
<dbReference type="PANTHER" id="PTHR10891">
    <property type="entry name" value="EF-HAND CALCIUM-BINDING DOMAIN CONTAINING PROTEIN"/>
    <property type="match status" value="1"/>
</dbReference>
<dbReference type="CDD" id="cd00051">
    <property type="entry name" value="EFh"/>
    <property type="match status" value="1"/>
</dbReference>
<dbReference type="InterPro" id="IPR002048">
    <property type="entry name" value="EF_hand_dom"/>
</dbReference>
<evidence type="ECO:0000256" key="1">
    <source>
        <dbReference type="ARBA" id="ARBA00022723"/>
    </source>
</evidence>
<dbReference type="OrthoDB" id="26525at2759"/>
<reference evidence="5 6" key="1">
    <citation type="submission" date="2019-09" db="EMBL/GenBank/DDBJ databases">
        <title>A chromosome-level genome assembly of the Chinese tupelo Nyssa sinensis.</title>
        <authorList>
            <person name="Yang X."/>
            <person name="Kang M."/>
            <person name="Yang Y."/>
            <person name="Xiong H."/>
            <person name="Wang M."/>
            <person name="Zhang Z."/>
            <person name="Wang Z."/>
            <person name="Wu H."/>
            <person name="Ma T."/>
            <person name="Liu J."/>
            <person name="Xi Z."/>
        </authorList>
    </citation>
    <scope>NUCLEOTIDE SEQUENCE [LARGE SCALE GENOMIC DNA]</scope>
    <source>
        <strain evidence="5">J267</strain>
        <tissue evidence="5">Leaf</tissue>
    </source>
</reference>
<evidence type="ECO:0000313" key="5">
    <source>
        <dbReference type="EMBL" id="KAA8546481.1"/>
    </source>
</evidence>
<dbReference type="FunFam" id="1.10.238.10:FF:000003">
    <property type="entry name" value="Calmodulin A"/>
    <property type="match status" value="1"/>
</dbReference>